<gene>
    <name evidence="1" type="ORF">IC63_09975</name>
</gene>
<dbReference type="EMBL" id="JRKS01000029">
    <property type="protein sequence ID" value="KGJ06915.1"/>
    <property type="molecule type" value="Genomic_DNA"/>
</dbReference>
<dbReference type="Proteomes" id="UP000029917">
    <property type="component" value="Unassembled WGS sequence"/>
</dbReference>
<name>A0A099F885_9RHOB</name>
<evidence type="ECO:0008006" key="3">
    <source>
        <dbReference type="Google" id="ProtNLM"/>
    </source>
</evidence>
<accession>A0A099F885</accession>
<keyword evidence="2" id="KW-1185">Reference proteome</keyword>
<evidence type="ECO:0000313" key="1">
    <source>
        <dbReference type="EMBL" id="KGJ06915.1"/>
    </source>
</evidence>
<reference evidence="1 2" key="1">
    <citation type="submission" date="2014-09" db="EMBL/GenBank/DDBJ databases">
        <authorList>
            <person name="McGinnis J.M."/>
            <person name="Wolfgang W.J."/>
        </authorList>
    </citation>
    <scope>NUCLEOTIDE SEQUENCE [LARGE SCALE GENOMIC DNA]</scope>
    <source>
        <strain evidence="1 2">HAMBI 3106</strain>
    </source>
</reference>
<evidence type="ECO:0000313" key="2">
    <source>
        <dbReference type="Proteomes" id="UP000029917"/>
    </source>
</evidence>
<comment type="caution">
    <text evidence="1">The sequence shown here is derived from an EMBL/GenBank/DDBJ whole genome shotgun (WGS) entry which is preliminary data.</text>
</comment>
<reference evidence="1 2" key="2">
    <citation type="submission" date="2014-10" db="EMBL/GenBank/DDBJ databases">
        <title>Paracoccus sanguinis sp. nov., isolated from clinical specimens of New York State patients.</title>
        <authorList>
            <person name="Mingle L.A."/>
            <person name="Cole J.A."/>
            <person name="Lapierre P."/>
            <person name="Musser K.A."/>
        </authorList>
    </citation>
    <scope>NUCLEOTIDE SEQUENCE [LARGE SCALE GENOMIC DNA]</scope>
    <source>
        <strain evidence="1 2">HAMBI 3106</strain>
    </source>
</reference>
<dbReference type="AlphaFoldDB" id="A0A099F885"/>
<organism evidence="1 2">
    <name type="scientific">Paracoccus sphaerophysae</name>
    <dbReference type="NCBI Taxonomy" id="690417"/>
    <lineage>
        <taxon>Bacteria</taxon>
        <taxon>Pseudomonadati</taxon>
        <taxon>Pseudomonadota</taxon>
        <taxon>Alphaproteobacteria</taxon>
        <taxon>Rhodobacterales</taxon>
        <taxon>Paracoccaceae</taxon>
        <taxon>Paracoccus</taxon>
    </lineage>
</organism>
<protein>
    <recommendedName>
        <fullName evidence="3">Sulfotransferase</fullName>
    </recommendedName>
</protein>
<proteinExistence type="predicted"/>
<sequence>MTLPSSVLFIVGMHRSGTSFLGECCGALRWTIPRDAGGPAADNPRGHFEPQAVVALNDALLAETGAIWQRIAPPT</sequence>
<feature type="non-terminal residue" evidence="1">
    <location>
        <position position="75"/>
    </location>
</feature>